<dbReference type="Proteomes" id="UP000284702">
    <property type="component" value="Unassembled WGS sequence"/>
</dbReference>
<dbReference type="AlphaFoldDB" id="A0A3R7WAS6"/>
<protein>
    <submittedName>
        <fullName evidence="1">Uncharacterized protein</fullName>
    </submittedName>
</protein>
<name>A0A3R7WAS6_APHAT</name>
<organism evidence="1 2">
    <name type="scientific">Aphanomyces astaci</name>
    <name type="common">Crayfish plague agent</name>
    <dbReference type="NCBI Taxonomy" id="112090"/>
    <lineage>
        <taxon>Eukaryota</taxon>
        <taxon>Sar</taxon>
        <taxon>Stramenopiles</taxon>
        <taxon>Oomycota</taxon>
        <taxon>Saprolegniomycetes</taxon>
        <taxon>Saprolegniales</taxon>
        <taxon>Verrucalvaceae</taxon>
        <taxon>Aphanomyces</taxon>
    </lineage>
</organism>
<comment type="caution">
    <text evidence="1">The sequence shown here is derived from an EMBL/GenBank/DDBJ whole genome shotgun (WGS) entry which is preliminary data.</text>
</comment>
<accession>A0A3R7WAS6</accession>
<dbReference type="VEuPathDB" id="FungiDB:H257_02931"/>
<evidence type="ECO:0000313" key="1">
    <source>
        <dbReference type="EMBL" id="RQM20324.1"/>
    </source>
</evidence>
<evidence type="ECO:0000313" key="2">
    <source>
        <dbReference type="Proteomes" id="UP000284702"/>
    </source>
</evidence>
<sequence length="187" mass="20535">MQVGHAELVHGMYISPLLTRFQGLEAVAGFCTCSCRFSPKSAVSVPRQRYVLARVQLYQTFLGDLCNLRLGTSASPAFGLLAHSIALAKDYSSPSSVVTQSPTGLEETIRVENALGMHQHFTIKALVYEHRGSGWKTSLLYYGLWNDLTFAMQANRSLVRNTTKYSYEETVFPAYAGVSLSSVSAVP</sequence>
<keyword evidence="2" id="KW-1185">Reference proteome</keyword>
<dbReference type="VEuPathDB" id="FungiDB:H257_02930"/>
<proteinExistence type="predicted"/>
<dbReference type="EMBL" id="MZMZ02003940">
    <property type="protein sequence ID" value="RQM20324.1"/>
    <property type="molecule type" value="Genomic_DNA"/>
</dbReference>
<reference evidence="1" key="1">
    <citation type="submission" date="2018-07" db="EMBL/GenBank/DDBJ databases">
        <title>Annotation of Aphanomyces astaci genome assembly.</title>
        <authorList>
            <person name="Studholme D.J."/>
        </authorList>
    </citation>
    <scope>NUCLEOTIDE SEQUENCE [LARGE SCALE GENOMIC DNA]</scope>
    <source>
        <strain evidence="1">Pc</strain>
    </source>
</reference>
<gene>
    <name evidence="1" type="ORF">B5M09_003953</name>
</gene>